<organism evidence="3 4">
    <name type="scientific">Alcanivorax hongdengensis A-11-3</name>
    <dbReference type="NCBI Taxonomy" id="1177179"/>
    <lineage>
        <taxon>Bacteria</taxon>
        <taxon>Pseudomonadati</taxon>
        <taxon>Pseudomonadota</taxon>
        <taxon>Gammaproteobacteria</taxon>
        <taxon>Oceanospirillales</taxon>
        <taxon>Alcanivoracaceae</taxon>
        <taxon>Alcanivorax</taxon>
    </lineage>
</organism>
<dbReference type="InterPro" id="IPR036282">
    <property type="entry name" value="Glutathione-S-Trfase_C_sf"/>
</dbReference>
<dbReference type="GO" id="GO:0004364">
    <property type="term" value="F:glutathione transferase activity"/>
    <property type="evidence" value="ECO:0007669"/>
    <property type="project" value="TreeGrafter"/>
</dbReference>
<dbReference type="SUPFAM" id="SSF52833">
    <property type="entry name" value="Thioredoxin-like"/>
    <property type="match status" value="1"/>
</dbReference>
<dbReference type="Pfam" id="PF13417">
    <property type="entry name" value="GST_N_3"/>
    <property type="match status" value="1"/>
</dbReference>
<comment type="caution">
    <text evidence="3">The sequence shown here is derived from an EMBL/GenBank/DDBJ whole genome shotgun (WGS) entry which is preliminary data.</text>
</comment>
<dbReference type="eggNOG" id="COG0625">
    <property type="taxonomic scope" value="Bacteria"/>
</dbReference>
<protein>
    <submittedName>
        <fullName evidence="3">Glutathione S-transferase</fullName>
    </submittedName>
</protein>
<dbReference type="SUPFAM" id="SSF47616">
    <property type="entry name" value="GST C-terminal domain-like"/>
    <property type="match status" value="1"/>
</dbReference>
<feature type="domain" description="GST N-terminal" evidence="1">
    <location>
        <begin position="2"/>
        <end position="80"/>
    </location>
</feature>
<dbReference type="EMBL" id="AMRJ01000014">
    <property type="protein sequence ID" value="EKF74143.1"/>
    <property type="molecule type" value="Genomic_DNA"/>
</dbReference>
<evidence type="ECO:0000313" key="3">
    <source>
        <dbReference type="EMBL" id="EKF74143.1"/>
    </source>
</evidence>
<gene>
    <name evidence="3" type="ORF">A11A3_10002</name>
</gene>
<sequence length="246" mass="28457">MDERVLYQFPISHYCEKTRWQLTCKGLAFTASNLLPGPHRLRSQWMARINTLPILRDGERVVGDSTKIAYYLEKYYPSLPLLPTEAEARGKVIELEQQFDRYGVHVRRWLYGQVIDRPEVMQAMLDPYGLPAPVQKVLTPVTREGVRRLYRIQPRPVMRSEQRVEEALTLLENTLAKGNGRYLVGERLSLADITAASLLAPLLTPAGTPWDIFDENTLSPALRRQLQSLRERPAGQWVLDRYREDR</sequence>
<dbReference type="InterPro" id="IPR010987">
    <property type="entry name" value="Glutathione-S-Trfase_C-like"/>
</dbReference>
<keyword evidence="4" id="KW-1185">Reference proteome</keyword>
<keyword evidence="3" id="KW-0808">Transferase</keyword>
<reference evidence="3 4" key="1">
    <citation type="journal article" date="2012" name="J. Bacteriol.">
        <title>Genome Sequence of the Alkane-Degrading Bacterium Alcanivorax hongdengensis Type Strain A-11-3.</title>
        <authorList>
            <person name="Lai Q."/>
            <person name="Shao Z."/>
        </authorList>
    </citation>
    <scope>NUCLEOTIDE SEQUENCE [LARGE SCALE GENOMIC DNA]</scope>
    <source>
        <strain evidence="3 4">A-11-3</strain>
    </source>
</reference>
<dbReference type="STRING" id="1177179.A11A3_10002"/>
<dbReference type="GO" id="GO:0006749">
    <property type="term" value="P:glutathione metabolic process"/>
    <property type="evidence" value="ECO:0007669"/>
    <property type="project" value="TreeGrafter"/>
</dbReference>
<dbReference type="GO" id="GO:0016034">
    <property type="term" value="F:maleylacetoacetate isomerase activity"/>
    <property type="evidence" value="ECO:0007669"/>
    <property type="project" value="TreeGrafter"/>
</dbReference>
<name>L0WBJ3_9GAMM</name>
<dbReference type="InterPro" id="IPR004045">
    <property type="entry name" value="Glutathione_S-Trfase_N"/>
</dbReference>
<dbReference type="AlphaFoldDB" id="L0WBJ3"/>
<dbReference type="InterPro" id="IPR036249">
    <property type="entry name" value="Thioredoxin-like_sf"/>
</dbReference>
<dbReference type="Proteomes" id="UP000010164">
    <property type="component" value="Unassembled WGS sequence"/>
</dbReference>
<dbReference type="InterPro" id="IPR004046">
    <property type="entry name" value="GST_C"/>
</dbReference>
<dbReference type="Pfam" id="PF00043">
    <property type="entry name" value="GST_C"/>
    <property type="match status" value="1"/>
</dbReference>
<dbReference type="PANTHER" id="PTHR42673:SF4">
    <property type="entry name" value="MALEYLACETOACETATE ISOMERASE"/>
    <property type="match status" value="1"/>
</dbReference>
<dbReference type="GO" id="GO:0006559">
    <property type="term" value="P:L-phenylalanine catabolic process"/>
    <property type="evidence" value="ECO:0007669"/>
    <property type="project" value="TreeGrafter"/>
</dbReference>
<feature type="domain" description="GST C-terminal" evidence="2">
    <location>
        <begin position="85"/>
        <end position="246"/>
    </location>
</feature>
<dbReference type="Gene3D" id="1.20.1050.10">
    <property type="match status" value="1"/>
</dbReference>
<dbReference type="PROSITE" id="PS50404">
    <property type="entry name" value="GST_NTER"/>
    <property type="match status" value="1"/>
</dbReference>
<dbReference type="CDD" id="cd00570">
    <property type="entry name" value="GST_N_family"/>
    <property type="match status" value="1"/>
</dbReference>
<proteinExistence type="predicted"/>
<dbReference type="PATRIC" id="fig|1177179.3.peg.1990"/>
<dbReference type="RefSeq" id="WP_008929178.1">
    <property type="nucleotide sequence ID" value="NZ_AMRJ01000014.1"/>
</dbReference>
<dbReference type="PANTHER" id="PTHR42673">
    <property type="entry name" value="MALEYLACETOACETATE ISOMERASE"/>
    <property type="match status" value="1"/>
</dbReference>
<dbReference type="PROSITE" id="PS50405">
    <property type="entry name" value="GST_CTER"/>
    <property type="match status" value="1"/>
</dbReference>
<dbReference type="OrthoDB" id="5242791at2"/>
<dbReference type="Gene3D" id="3.40.30.10">
    <property type="entry name" value="Glutaredoxin"/>
    <property type="match status" value="1"/>
</dbReference>
<evidence type="ECO:0000259" key="1">
    <source>
        <dbReference type="PROSITE" id="PS50404"/>
    </source>
</evidence>
<accession>L0WBJ3</accession>
<evidence type="ECO:0000313" key="4">
    <source>
        <dbReference type="Proteomes" id="UP000010164"/>
    </source>
</evidence>
<evidence type="ECO:0000259" key="2">
    <source>
        <dbReference type="PROSITE" id="PS50405"/>
    </source>
</evidence>